<dbReference type="EMBL" id="CP002547">
    <property type="protein sequence ID" value="ADY55045.1"/>
    <property type="molecule type" value="Genomic_DNA"/>
</dbReference>
<dbReference type="AlphaFoldDB" id="F0T0I0"/>
<dbReference type="HOGENOM" id="CLU_2541404_0_0_9"/>
<name>F0T0I0_SYNGF</name>
<dbReference type="RefSeq" id="WP_013623916.1">
    <property type="nucleotide sequence ID" value="NC_015172.1"/>
</dbReference>
<evidence type="ECO:0000313" key="2">
    <source>
        <dbReference type="Proteomes" id="UP000007488"/>
    </source>
</evidence>
<organism evidence="1 2">
    <name type="scientific">Syntrophobotulus glycolicus (strain DSM 8271 / FlGlyR)</name>
    <dbReference type="NCBI Taxonomy" id="645991"/>
    <lineage>
        <taxon>Bacteria</taxon>
        <taxon>Bacillati</taxon>
        <taxon>Bacillota</taxon>
        <taxon>Clostridia</taxon>
        <taxon>Eubacteriales</taxon>
        <taxon>Desulfitobacteriaceae</taxon>
        <taxon>Syntrophobotulus</taxon>
    </lineage>
</organism>
<sequence length="83" mass="9392">MNTEKDQINDDREKDLACSACGSQIVCEASLNMPKLAGKLYMEDFVHSIKVICKGCGKVYYAKEYKSSEDFQWEEIIEALKGC</sequence>
<reference evidence="2" key="2">
    <citation type="submission" date="2011-02" db="EMBL/GenBank/DDBJ databases">
        <title>The complete genome of Syntrophobotulus glycolicus DSM 8271.</title>
        <authorList>
            <person name="Lucas S."/>
            <person name="Copeland A."/>
            <person name="Lapidus A."/>
            <person name="Bruce D."/>
            <person name="Goodwin L."/>
            <person name="Pitluck S."/>
            <person name="Kyrpides N."/>
            <person name="Mavromatis K."/>
            <person name="Pagani I."/>
            <person name="Ivanova N."/>
            <person name="Mikhailova N."/>
            <person name="Chertkov O."/>
            <person name="Held B."/>
            <person name="Detter J.C."/>
            <person name="Tapia R."/>
            <person name="Han C."/>
            <person name="Land M."/>
            <person name="Hauser L."/>
            <person name="Markowitz V."/>
            <person name="Cheng J.-F."/>
            <person name="Hugenholtz P."/>
            <person name="Woyke T."/>
            <person name="Wu D."/>
            <person name="Spring S."/>
            <person name="Schroeder M."/>
            <person name="Brambilla E."/>
            <person name="Klenk H.-P."/>
            <person name="Eisen J.A."/>
        </authorList>
    </citation>
    <scope>NUCLEOTIDE SEQUENCE [LARGE SCALE GENOMIC DNA]</scope>
    <source>
        <strain evidence="2">DSM 8271 / FlGlyR</strain>
    </source>
</reference>
<keyword evidence="2" id="KW-1185">Reference proteome</keyword>
<reference evidence="1 2" key="1">
    <citation type="journal article" date="2011" name="Stand. Genomic Sci.">
        <title>Complete genome sequence of Syntrophobotulus glycolicus type strain (FlGlyR).</title>
        <authorList>
            <person name="Han C."/>
            <person name="Mwirichia R."/>
            <person name="Chertkov O."/>
            <person name="Held B."/>
            <person name="Lapidus A."/>
            <person name="Nolan M."/>
            <person name="Lucas S."/>
            <person name="Hammon N."/>
            <person name="Deshpande S."/>
            <person name="Cheng J.F."/>
            <person name="Tapia R."/>
            <person name="Goodwin L."/>
            <person name="Pitluck S."/>
            <person name="Huntemann M."/>
            <person name="Liolios K."/>
            <person name="Ivanova N."/>
            <person name="Pagani I."/>
            <person name="Mavromatis K."/>
            <person name="Ovchinikova G."/>
            <person name="Pati A."/>
            <person name="Chen A."/>
            <person name="Palaniappan K."/>
            <person name="Land M."/>
            <person name="Hauser L."/>
            <person name="Brambilla E.M."/>
            <person name="Rohde M."/>
            <person name="Spring S."/>
            <person name="Sikorski J."/>
            <person name="Goker M."/>
            <person name="Woyke T."/>
            <person name="Bristow J."/>
            <person name="Eisen J.A."/>
            <person name="Markowitz V."/>
            <person name="Hugenholtz P."/>
            <person name="Kyrpides N.C."/>
            <person name="Klenk H.P."/>
            <person name="Detter J.C."/>
        </authorList>
    </citation>
    <scope>NUCLEOTIDE SEQUENCE [LARGE SCALE GENOMIC DNA]</scope>
    <source>
        <strain evidence="2">DSM 8271 / FlGlyR</strain>
    </source>
</reference>
<dbReference type="OrthoDB" id="5421857at2"/>
<proteinExistence type="predicted"/>
<dbReference type="Proteomes" id="UP000007488">
    <property type="component" value="Chromosome"/>
</dbReference>
<accession>F0T0I0</accession>
<gene>
    <name evidence="1" type="ordered locus">Sgly_0683</name>
</gene>
<protein>
    <submittedName>
        <fullName evidence="1">Uncharacterized protein</fullName>
    </submittedName>
</protein>
<evidence type="ECO:0000313" key="1">
    <source>
        <dbReference type="EMBL" id="ADY55045.1"/>
    </source>
</evidence>
<dbReference type="KEGG" id="sgy:Sgly_0683"/>